<evidence type="ECO:0000313" key="2">
    <source>
        <dbReference type="Proteomes" id="UP000093186"/>
    </source>
</evidence>
<comment type="caution">
    <text evidence="1">The sequence shown here is derived from an EMBL/GenBank/DDBJ whole genome shotgun (WGS) entry which is preliminary data.</text>
</comment>
<sequence>MLLVPPVQAHTDAIIFNDDNVPKVHVNTMDKAHSERHHQNDTEEEKNTEHHHHCISLGISSAIIISEFKFQFVKYFQVKKKIHFYKVLNASNFLDELLQPPQI</sequence>
<name>A0A1B9XYK3_9FLAO</name>
<dbReference type="Proteomes" id="UP000093186">
    <property type="component" value="Unassembled WGS sequence"/>
</dbReference>
<dbReference type="AlphaFoldDB" id="A0A1B9XYK3"/>
<reference evidence="1 2" key="1">
    <citation type="submission" date="2016-06" db="EMBL/GenBank/DDBJ databases">
        <title>Draft Genome Sequence of Tenacibaculum soleae UCD-KL19.</title>
        <authorList>
            <person name="Eisen J.A."/>
            <person name="Coil D.A."/>
            <person name="Lujan K.M."/>
        </authorList>
    </citation>
    <scope>NUCLEOTIDE SEQUENCE [LARGE SCALE GENOMIC DNA]</scope>
    <source>
        <strain evidence="1 2">UCD-KL19</strain>
    </source>
</reference>
<accession>A0A1B9XYK3</accession>
<dbReference type="STRING" id="447689.BA195_10715"/>
<evidence type="ECO:0000313" key="1">
    <source>
        <dbReference type="EMBL" id="OCK42635.1"/>
    </source>
</evidence>
<dbReference type="EMBL" id="MAKX01000013">
    <property type="protein sequence ID" value="OCK42635.1"/>
    <property type="molecule type" value="Genomic_DNA"/>
</dbReference>
<organism evidence="1 2">
    <name type="scientific">Tenacibaculum soleae</name>
    <dbReference type="NCBI Taxonomy" id="447689"/>
    <lineage>
        <taxon>Bacteria</taxon>
        <taxon>Pseudomonadati</taxon>
        <taxon>Bacteroidota</taxon>
        <taxon>Flavobacteriia</taxon>
        <taxon>Flavobacteriales</taxon>
        <taxon>Flavobacteriaceae</taxon>
        <taxon>Tenacibaculum</taxon>
    </lineage>
</organism>
<protein>
    <submittedName>
        <fullName evidence="1">Uncharacterized protein</fullName>
    </submittedName>
</protein>
<gene>
    <name evidence="1" type="ORF">BA195_10715</name>
</gene>
<proteinExistence type="predicted"/>
<keyword evidence="2" id="KW-1185">Reference proteome</keyword>